<keyword evidence="1" id="KW-1133">Transmembrane helix</keyword>
<dbReference type="Pfam" id="PF11137">
    <property type="entry name" value="DUF2909"/>
    <property type="match status" value="1"/>
</dbReference>
<sequence length="81" mass="8826">MLIKIFIIAVLITIVVSLGSGLFYLVRDKGQSDRAVKALSWRIGISFSLFLLLIILSLTGVIKPHGVFPVEPVNNTSQSAE</sequence>
<dbReference type="EMBL" id="MPRK01000061">
    <property type="protein sequence ID" value="OOZ41451.1"/>
    <property type="molecule type" value="Genomic_DNA"/>
</dbReference>
<comment type="caution">
    <text evidence="2">The sequence shown here is derived from an EMBL/GenBank/DDBJ whole genome shotgun (WGS) entry which is preliminary data.</text>
</comment>
<evidence type="ECO:0000313" key="3">
    <source>
        <dbReference type="Proteomes" id="UP000190198"/>
    </source>
</evidence>
<accession>A0A1T2L8N3</accession>
<gene>
    <name evidence="2" type="ORF">BOW52_04595</name>
</gene>
<evidence type="ECO:0000256" key="1">
    <source>
        <dbReference type="SAM" id="Phobius"/>
    </source>
</evidence>
<keyword evidence="1" id="KW-0812">Transmembrane</keyword>
<reference evidence="2 3" key="1">
    <citation type="submission" date="2016-11" db="EMBL/GenBank/DDBJ databases">
        <title>Mixed transmission modes and dynamic genome evolution in an obligate animal-bacterial symbiosis.</title>
        <authorList>
            <person name="Russell S.L."/>
            <person name="Corbett-Detig R.B."/>
            <person name="Cavanaugh C.M."/>
        </authorList>
    </citation>
    <scope>NUCLEOTIDE SEQUENCE [LARGE SCALE GENOMIC DNA]</scope>
    <source>
        <strain evidence="2">Sp-SM6</strain>
    </source>
</reference>
<name>A0A1T2L8N3_9GAMM</name>
<feature type="transmembrane region" description="Helical" evidence="1">
    <location>
        <begin position="38"/>
        <end position="62"/>
    </location>
</feature>
<protein>
    <recommendedName>
        <fullName evidence="4">Twin transmembrane helix small protein</fullName>
    </recommendedName>
</protein>
<proteinExistence type="predicted"/>
<dbReference type="InterPro" id="IPR021313">
    <property type="entry name" value="DUF2909"/>
</dbReference>
<keyword evidence="1" id="KW-0472">Membrane</keyword>
<evidence type="ECO:0000313" key="2">
    <source>
        <dbReference type="EMBL" id="OOZ41451.1"/>
    </source>
</evidence>
<evidence type="ECO:0008006" key="4">
    <source>
        <dbReference type="Google" id="ProtNLM"/>
    </source>
</evidence>
<dbReference type="RefSeq" id="WP_078476659.1">
    <property type="nucleotide sequence ID" value="NZ_MPRK01000061.1"/>
</dbReference>
<dbReference type="AlphaFoldDB" id="A0A1T2L8N3"/>
<keyword evidence="3" id="KW-1185">Reference proteome</keyword>
<feature type="transmembrane region" description="Helical" evidence="1">
    <location>
        <begin position="6"/>
        <end position="26"/>
    </location>
</feature>
<dbReference type="NCBIfam" id="NF033233">
    <property type="entry name" value="twin_helix"/>
    <property type="match status" value="1"/>
</dbReference>
<dbReference type="Proteomes" id="UP000190198">
    <property type="component" value="Unassembled WGS sequence"/>
</dbReference>
<organism evidence="2 3">
    <name type="scientific">Solemya elarraichensis gill symbiont</name>
    <dbReference type="NCBI Taxonomy" id="1918949"/>
    <lineage>
        <taxon>Bacteria</taxon>
        <taxon>Pseudomonadati</taxon>
        <taxon>Pseudomonadota</taxon>
        <taxon>Gammaproteobacteria</taxon>
        <taxon>sulfur-oxidizing symbionts</taxon>
    </lineage>
</organism>
<dbReference type="OrthoDB" id="7066027at2"/>